<keyword evidence="8 12" id="KW-0560">Oxidoreductase</keyword>
<comment type="similarity">
    <text evidence="3 12">Belongs to the organic radical-activating enzymes family.</text>
</comment>
<evidence type="ECO:0000313" key="15">
    <source>
        <dbReference type="Proteomes" id="UP000075531"/>
    </source>
</evidence>
<dbReference type="PANTHER" id="PTHR30352:SF2">
    <property type="entry name" value="ANAEROBIC RIBONUCLEOSIDE-TRIPHOSPHATE REDUCTASE-ACTIVATING PROTEIN"/>
    <property type="match status" value="1"/>
</dbReference>
<comment type="catalytic activity">
    <reaction evidence="11">
        <text>glycyl-[protein] + reduced [flavodoxin] + S-adenosyl-L-methionine = glycin-2-yl radical-[protein] + semiquinone [flavodoxin] + 5'-deoxyadenosine + L-methionine + H(+)</text>
        <dbReference type="Rhea" id="RHEA:61976"/>
        <dbReference type="Rhea" id="RHEA-COMP:10622"/>
        <dbReference type="Rhea" id="RHEA-COMP:14480"/>
        <dbReference type="Rhea" id="RHEA-COMP:15993"/>
        <dbReference type="Rhea" id="RHEA-COMP:15994"/>
        <dbReference type="ChEBI" id="CHEBI:15378"/>
        <dbReference type="ChEBI" id="CHEBI:17319"/>
        <dbReference type="ChEBI" id="CHEBI:29947"/>
        <dbReference type="ChEBI" id="CHEBI:32722"/>
        <dbReference type="ChEBI" id="CHEBI:57618"/>
        <dbReference type="ChEBI" id="CHEBI:57844"/>
        <dbReference type="ChEBI" id="CHEBI:59789"/>
        <dbReference type="ChEBI" id="CHEBI:140311"/>
    </reaction>
</comment>
<dbReference type="SFLD" id="SFLDS00029">
    <property type="entry name" value="Radical_SAM"/>
    <property type="match status" value="1"/>
</dbReference>
<dbReference type="InterPro" id="IPR007197">
    <property type="entry name" value="rSAM"/>
</dbReference>
<keyword evidence="9" id="KW-0408">Iron</keyword>
<evidence type="ECO:0000256" key="10">
    <source>
        <dbReference type="ARBA" id="ARBA00023014"/>
    </source>
</evidence>
<dbReference type="InterPro" id="IPR012837">
    <property type="entry name" value="NrdG"/>
</dbReference>
<evidence type="ECO:0000256" key="11">
    <source>
        <dbReference type="ARBA" id="ARBA00047365"/>
    </source>
</evidence>
<evidence type="ECO:0000256" key="12">
    <source>
        <dbReference type="PIRNR" id="PIRNR000368"/>
    </source>
</evidence>
<proteinExistence type="inferred from homology"/>
<evidence type="ECO:0000256" key="6">
    <source>
        <dbReference type="ARBA" id="ARBA00022691"/>
    </source>
</evidence>
<dbReference type="InterPro" id="IPR001989">
    <property type="entry name" value="Radical_activat_CS"/>
</dbReference>
<dbReference type="InterPro" id="IPR013785">
    <property type="entry name" value="Aldolase_TIM"/>
</dbReference>
<keyword evidence="7" id="KW-0479">Metal-binding</keyword>
<dbReference type="STRING" id="1121338.CLTEP_19110"/>
<dbReference type="GO" id="GO:0051539">
    <property type="term" value="F:4 iron, 4 sulfur cluster binding"/>
    <property type="evidence" value="ECO:0007669"/>
    <property type="project" value="UniProtKB-KW"/>
</dbReference>
<dbReference type="NCBIfam" id="TIGR02491">
    <property type="entry name" value="NrdG"/>
    <property type="match status" value="1"/>
</dbReference>
<reference evidence="14 15" key="1">
    <citation type="submission" date="2016-02" db="EMBL/GenBank/DDBJ databases">
        <title>Genome sequence of Clostridium tepidiprofundi DSM 19306.</title>
        <authorList>
            <person name="Poehlein A."/>
            <person name="Daniel R."/>
        </authorList>
    </citation>
    <scope>NUCLEOTIDE SEQUENCE [LARGE SCALE GENOMIC DNA]</scope>
    <source>
        <strain evidence="14 15">DSM 19306</strain>
    </source>
</reference>
<evidence type="ECO:0000256" key="2">
    <source>
        <dbReference type="ARBA" id="ARBA00003852"/>
    </source>
</evidence>
<dbReference type="EC" id="1.97.1.-" evidence="12"/>
<dbReference type="InterPro" id="IPR058240">
    <property type="entry name" value="rSAM_sf"/>
</dbReference>
<dbReference type="OrthoDB" id="9782387at2"/>
<keyword evidence="5" id="KW-0004">4Fe-4S</keyword>
<name>A0A151B2J7_9CLOT</name>
<dbReference type="SFLD" id="SFLDG01063">
    <property type="entry name" value="activating_enzymes__group_1"/>
    <property type="match status" value="1"/>
</dbReference>
<dbReference type="GO" id="GO:0046872">
    <property type="term" value="F:metal ion binding"/>
    <property type="evidence" value="ECO:0007669"/>
    <property type="project" value="UniProtKB-KW"/>
</dbReference>
<accession>A0A151B2J7</accession>
<dbReference type="PATRIC" id="fig|1121338.3.peg.1970"/>
<dbReference type="Proteomes" id="UP000075531">
    <property type="component" value="Unassembled WGS sequence"/>
</dbReference>
<comment type="cofactor">
    <cofactor evidence="1">
        <name>[4Fe-4S] cluster</name>
        <dbReference type="ChEBI" id="CHEBI:49883"/>
    </cofactor>
</comment>
<evidence type="ECO:0000256" key="5">
    <source>
        <dbReference type="ARBA" id="ARBA00022485"/>
    </source>
</evidence>
<dbReference type="Pfam" id="PF13353">
    <property type="entry name" value="Fer4_12"/>
    <property type="match status" value="1"/>
</dbReference>
<feature type="domain" description="Radical SAM core" evidence="13">
    <location>
        <begin position="13"/>
        <end position="165"/>
    </location>
</feature>
<evidence type="ECO:0000256" key="1">
    <source>
        <dbReference type="ARBA" id="ARBA00001966"/>
    </source>
</evidence>
<dbReference type="GO" id="GO:0004748">
    <property type="term" value="F:ribonucleoside-diphosphate reductase activity, thioredoxin disulfide as acceptor"/>
    <property type="evidence" value="ECO:0007669"/>
    <property type="project" value="TreeGrafter"/>
</dbReference>
<keyword evidence="10" id="KW-0411">Iron-sulfur</keyword>
<keyword evidence="15" id="KW-1185">Reference proteome</keyword>
<protein>
    <recommendedName>
        <fullName evidence="4 12">Anaerobic ribonucleoside-triphosphate reductase-activating protein</fullName>
        <ecNumber evidence="12">1.97.1.-</ecNumber>
    </recommendedName>
</protein>
<dbReference type="InterPro" id="IPR034457">
    <property type="entry name" value="Organic_radical-activating"/>
</dbReference>
<dbReference type="RefSeq" id="WP_066825941.1">
    <property type="nucleotide sequence ID" value="NZ_LTBA01000024.1"/>
</dbReference>
<keyword evidence="14" id="KW-0670">Pyruvate</keyword>
<dbReference type="GO" id="GO:0043365">
    <property type="term" value="F:[formate-C-acetyltransferase]-activating enzyme activity"/>
    <property type="evidence" value="ECO:0007669"/>
    <property type="project" value="InterPro"/>
</dbReference>
<dbReference type="PANTHER" id="PTHR30352">
    <property type="entry name" value="PYRUVATE FORMATE-LYASE-ACTIVATING ENZYME"/>
    <property type="match status" value="1"/>
</dbReference>
<evidence type="ECO:0000256" key="4">
    <source>
        <dbReference type="ARBA" id="ARBA00014281"/>
    </source>
</evidence>
<dbReference type="SFLD" id="SFLDG01066">
    <property type="entry name" value="organic_radical-activating_enz"/>
    <property type="match status" value="1"/>
</dbReference>
<dbReference type="EMBL" id="LTBA01000024">
    <property type="protein sequence ID" value="KYH34134.1"/>
    <property type="molecule type" value="Genomic_DNA"/>
</dbReference>
<dbReference type="Gene3D" id="3.20.20.70">
    <property type="entry name" value="Aldolase class I"/>
    <property type="match status" value="1"/>
</dbReference>
<sequence length="165" mass="18449">MMRIAGFLDNSLVNGVGIRSVVFVSGCNHNCDGCHNKEMQDYNYGDEVEIDDVFERIKSNVPLISGVTFSGGEPFDSAKELAILADKVKSIGLNLWCYTGYTYEEILHSDDEAKIILLNKVDVLVDGKFDKNLTEDAPKYVGSSNQRIIDVEKSMYEKRVVEVIL</sequence>
<dbReference type="PIRSF" id="PIRSF000368">
    <property type="entry name" value="NrdG"/>
    <property type="match status" value="1"/>
</dbReference>
<evidence type="ECO:0000313" key="14">
    <source>
        <dbReference type="EMBL" id="KYH34134.1"/>
    </source>
</evidence>
<comment type="caution">
    <text evidence="14">The sequence shown here is derived from an EMBL/GenBank/DDBJ whole genome shotgun (WGS) entry which is preliminary data.</text>
</comment>
<dbReference type="PROSITE" id="PS51918">
    <property type="entry name" value="RADICAL_SAM"/>
    <property type="match status" value="1"/>
</dbReference>
<dbReference type="SFLD" id="SFLDF00299">
    <property type="entry name" value="anaerobic_ribonucleoside-triph"/>
    <property type="match status" value="1"/>
</dbReference>
<dbReference type="CDD" id="cd01335">
    <property type="entry name" value="Radical_SAM"/>
    <property type="match status" value="1"/>
</dbReference>
<comment type="function">
    <text evidence="2 12">Activation of anaerobic ribonucleoside-triphosphate reductase under anaerobic conditions by generation of an organic free radical, using S-adenosylmethionine and reduced flavodoxin as cosubstrates to produce 5'-deoxy-adenosine.</text>
</comment>
<dbReference type="AlphaFoldDB" id="A0A151B2J7"/>
<keyword evidence="6" id="KW-0949">S-adenosyl-L-methionine</keyword>
<organism evidence="14 15">
    <name type="scientific">Clostridium tepidiprofundi DSM 19306</name>
    <dbReference type="NCBI Taxonomy" id="1121338"/>
    <lineage>
        <taxon>Bacteria</taxon>
        <taxon>Bacillati</taxon>
        <taxon>Bacillota</taxon>
        <taxon>Clostridia</taxon>
        <taxon>Eubacteriales</taxon>
        <taxon>Clostridiaceae</taxon>
        <taxon>Clostridium</taxon>
    </lineage>
</organism>
<evidence type="ECO:0000259" key="13">
    <source>
        <dbReference type="PROSITE" id="PS51918"/>
    </source>
</evidence>
<evidence type="ECO:0000256" key="7">
    <source>
        <dbReference type="ARBA" id="ARBA00022723"/>
    </source>
</evidence>
<dbReference type="SUPFAM" id="SSF102114">
    <property type="entry name" value="Radical SAM enzymes"/>
    <property type="match status" value="1"/>
</dbReference>
<keyword evidence="14" id="KW-0456">Lyase</keyword>
<evidence type="ECO:0000256" key="8">
    <source>
        <dbReference type="ARBA" id="ARBA00023002"/>
    </source>
</evidence>
<evidence type="ECO:0000256" key="3">
    <source>
        <dbReference type="ARBA" id="ARBA00009777"/>
    </source>
</evidence>
<dbReference type="PROSITE" id="PS01087">
    <property type="entry name" value="RADICAL_ACTIVATING"/>
    <property type="match status" value="1"/>
</dbReference>
<evidence type="ECO:0000256" key="9">
    <source>
        <dbReference type="ARBA" id="ARBA00023004"/>
    </source>
</evidence>
<gene>
    <name evidence="14" type="primary">pflA_2</name>
    <name evidence="14" type="ORF">CLTEP_19110</name>
</gene>
<dbReference type="GO" id="GO:0016829">
    <property type="term" value="F:lyase activity"/>
    <property type="evidence" value="ECO:0007669"/>
    <property type="project" value="UniProtKB-KW"/>
</dbReference>